<dbReference type="Proteomes" id="UP000228380">
    <property type="component" value="Chromosome 1"/>
</dbReference>
<protein>
    <submittedName>
        <fullName evidence="2">Protease Do-like 2, chloroplastic isoform X4</fullName>
    </submittedName>
</protein>
<gene>
    <name evidence="2" type="primary">LOC103724305</name>
</gene>
<keyword evidence="1" id="KW-1185">Reference proteome</keyword>
<reference evidence="1" key="1">
    <citation type="journal article" date="2019" name="Nat. Commun.">
        <title>Genome-wide association mapping of date palm fruit traits.</title>
        <authorList>
            <person name="Hazzouri K.M."/>
            <person name="Gros-Balthazard M."/>
            <person name="Flowers J.M."/>
            <person name="Copetti D."/>
            <person name="Lemansour A."/>
            <person name="Lebrun M."/>
            <person name="Masmoudi K."/>
            <person name="Ferrand S."/>
            <person name="Dhar M.I."/>
            <person name="Fresquez Z.A."/>
            <person name="Rosas U."/>
            <person name="Zhang J."/>
            <person name="Talag J."/>
            <person name="Lee S."/>
            <person name="Kudrna D."/>
            <person name="Powell R.F."/>
            <person name="Leitch I.J."/>
            <person name="Krueger R.R."/>
            <person name="Wing R.A."/>
            <person name="Amiri K.M.A."/>
            <person name="Purugganan M.D."/>
        </authorList>
    </citation>
    <scope>NUCLEOTIDE SEQUENCE [LARGE SCALE GENOMIC DNA]</scope>
    <source>
        <strain evidence="1">cv. Khalas</strain>
    </source>
</reference>
<dbReference type="RefSeq" id="XP_038981130.1">
    <property type="nucleotide sequence ID" value="XM_039125202.1"/>
</dbReference>
<name>A0A8B9A3C4_PHODC</name>
<reference evidence="2" key="2">
    <citation type="submission" date="2025-08" db="UniProtKB">
        <authorList>
            <consortium name="RefSeq"/>
        </authorList>
    </citation>
    <scope>IDENTIFICATION</scope>
    <source>
        <tissue evidence="2">Young leaves</tissue>
    </source>
</reference>
<proteinExistence type="predicted"/>
<evidence type="ECO:0000313" key="2">
    <source>
        <dbReference type="RefSeq" id="XP_038981130.1"/>
    </source>
</evidence>
<dbReference type="AlphaFoldDB" id="A0A8B9A3C4"/>
<organism evidence="1 2">
    <name type="scientific">Phoenix dactylifera</name>
    <name type="common">Date palm</name>
    <dbReference type="NCBI Taxonomy" id="42345"/>
    <lineage>
        <taxon>Eukaryota</taxon>
        <taxon>Viridiplantae</taxon>
        <taxon>Streptophyta</taxon>
        <taxon>Embryophyta</taxon>
        <taxon>Tracheophyta</taxon>
        <taxon>Spermatophyta</taxon>
        <taxon>Magnoliopsida</taxon>
        <taxon>Liliopsida</taxon>
        <taxon>Arecaceae</taxon>
        <taxon>Coryphoideae</taxon>
        <taxon>Phoeniceae</taxon>
        <taxon>Phoenix</taxon>
    </lineage>
</organism>
<dbReference type="GeneID" id="103724305"/>
<sequence>MRFSGDVAELGIIQEGLYMKVICFATTGASSLVCPPLSGPLIDEEHEDSIGRCFSMVGQLKLLVRARYSLARLKGEEMVILSQGWCFLLAKNFLGLIPVINT</sequence>
<evidence type="ECO:0000313" key="1">
    <source>
        <dbReference type="Proteomes" id="UP000228380"/>
    </source>
</evidence>
<accession>A0A8B9A3C4</accession>